<keyword evidence="1" id="KW-0812">Transmembrane</keyword>
<keyword evidence="3" id="KW-1185">Reference proteome</keyword>
<reference evidence="2 3" key="1">
    <citation type="submission" date="2019-03" db="EMBL/GenBank/DDBJ databases">
        <title>Genomic Encyclopedia of Type Strains, Phase IV (KMG-IV): sequencing the most valuable type-strain genomes for metagenomic binning, comparative biology and taxonomic classification.</title>
        <authorList>
            <person name="Goeker M."/>
        </authorList>
    </citation>
    <scope>NUCLEOTIDE SEQUENCE [LARGE SCALE GENOMIC DNA]</scope>
    <source>
        <strain evidence="2 3">DSM 45361</strain>
    </source>
</reference>
<keyword evidence="1" id="KW-0472">Membrane</keyword>
<accession>A0A4R6SCV2</accession>
<feature type="transmembrane region" description="Helical" evidence="1">
    <location>
        <begin position="173"/>
        <end position="194"/>
    </location>
</feature>
<keyword evidence="1" id="KW-1133">Transmembrane helix</keyword>
<sequence>MLVALAGVVIAGVLGLLTFGVQATAGPDGLPLAVAVPGPQLEPVARQVTAHGGDQVAWRVTDPAQAQRLLADKEIYGYLTIAPGSVTATTSGALNPPAAQAAEQVLRGAGGAVAQAMHAPPVTITIVHRTTLGAKAIPLAATALLWIAALAANALLFVLALRRKQKPTAGARLTLIASAAVLGPALVFGLANWWAPEIGWTWPDLGYLALVSGAFAALQAAVLRLAGYAGIPILGLLYLMAPSVAGQPPELIDPVYRALIWSWTPFRFATEPLRSLLFLGDRTADVTTGLIVFGAIAFAGLVVSSWPGRARTVPPEPVGVPDGTVAAVNRSSRVGQMGATPRSSG</sequence>
<evidence type="ECO:0000313" key="3">
    <source>
        <dbReference type="Proteomes" id="UP000295444"/>
    </source>
</evidence>
<feature type="transmembrane region" description="Helical" evidence="1">
    <location>
        <begin position="200"/>
        <end position="218"/>
    </location>
</feature>
<evidence type="ECO:0000256" key="1">
    <source>
        <dbReference type="SAM" id="Phobius"/>
    </source>
</evidence>
<evidence type="ECO:0000313" key="2">
    <source>
        <dbReference type="EMBL" id="TDP97504.1"/>
    </source>
</evidence>
<proteinExistence type="predicted"/>
<feature type="transmembrane region" description="Helical" evidence="1">
    <location>
        <begin position="139"/>
        <end position="161"/>
    </location>
</feature>
<protein>
    <recommendedName>
        <fullName evidence="4">ABC-2 family transporter</fullName>
    </recommendedName>
</protein>
<dbReference type="AlphaFoldDB" id="A0A4R6SCV2"/>
<name>A0A4R6SCV2_LABRH</name>
<dbReference type="Proteomes" id="UP000295444">
    <property type="component" value="Unassembled WGS sequence"/>
</dbReference>
<evidence type="ECO:0008006" key="4">
    <source>
        <dbReference type="Google" id="ProtNLM"/>
    </source>
</evidence>
<gene>
    <name evidence="2" type="ORF">EV186_103468</name>
</gene>
<organism evidence="2 3">
    <name type="scientific">Labedaea rhizosphaerae</name>
    <dbReference type="NCBI Taxonomy" id="598644"/>
    <lineage>
        <taxon>Bacteria</taxon>
        <taxon>Bacillati</taxon>
        <taxon>Actinomycetota</taxon>
        <taxon>Actinomycetes</taxon>
        <taxon>Pseudonocardiales</taxon>
        <taxon>Pseudonocardiaceae</taxon>
        <taxon>Labedaea</taxon>
    </lineage>
</organism>
<feature type="transmembrane region" description="Helical" evidence="1">
    <location>
        <begin position="225"/>
        <end position="245"/>
    </location>
</feature>
<dbReference type="EMBL" id="SNXZ01000003">
    <property type="protein sequence ID" value="TDP97504.1"/>
    <property type="molecule type" value="Genomic_DNA"/>
</dbReference>
<comment type="caution">
    <text evidence="2">The sequence shown here is derived from an EMBL/GenBank/DDBJ whole genome shotgun (WGS) entry which is preliminary data.</text>
</comment>
<feature type="transmembrane region" description="Helical" evidence="1">
    <location>
        <begin position="286"/>
        <end position="306"/>
    </location>
</feature>